<keyword evidence="3" id="KW-1185">Reference proteome</keyword>
<organism evidence="2 3">
    <name type="scientific">Sphagnurus paluster</name>
    <dbReference type="NCBI Taxonomy" id="117069"/>
    <lineage>
        <taxon>Eukaryota</taxon>
        <taxon>Fungi</taxon>
        <taxon>Dikarya</taxon>
        <taxon>Basidiomycota</taxon>
        <taxon>Agaricomycotina</taxon>
        <taxon>Agaricomycetes</taxon>
        <taxon>Agaricomycetidae</taxon>
        <taxon>Agaricales</taxon>
        <taxon>Tricholomatineae</taxon>
        <taxon>Lyophyllaceae</taxon>
        <taxon>Sphagnurus</taxon>
    </lineage>
</organism>
<sequence>MSSDNSNSNNTSSANNLANGEPAKISGQYHSVKGTVVGALGNLTGATTWQEYGKQEHAEGEAEYKAAQLKGYAEGTIDRFAGKKDAIVGAITGDRTLQVEGNAKEDKGQVQQEANS</sequence>
<reference evidence="2" key="2">
    <citation type="submission" date="2021-10" db="EMBL/GenBank/DDBJ databases">
        <title>Phylogenomics reveals ancestral predisposition of the termite-cultivated fungus Termitomyces towards a domesticated lifestyle.</title>
        <authorList>
            <person name="Auxier B."/>
            <person name="Grum-Grzhimaylo A."/>
            <person name="Cardenas M.E."/>
            <person name="Lodge J.D."/>
            <person name="Laessoe T."/>
            <person name="Pedersen O."/>
            <person name="Smith M.E."/>
            <person name="Kuyper T.W."/>
            <person name="Franco-Molano E.A."/>
            <person name="Baroni T.J."/>
            <person name="Aanen D.K."/>
        </authorList>
    </citation>
    <scope>NUCLEOTIDE SEQUENCE</scope>
    <source>
        <strain evidence="2">D49</strain>
    </source>
</reference>
<dbReference type="PANTHER" id="PTHR40460">
    <property type="entry name" value="CHROMOSOME 1, WHOLE GENOME SHOTGUN SEQUENCE"/>
    <property type="match status" value="1"/>
</dbReference>
<evidence type="ECO:0008006" key="4">
    <source>
        <dbReference type="Google" id="ProtNLM"/>
    </source>
</evidence>
<name>A0A9P7FPU7_9AGAR</name>
<dbReference type="InterPro" id="IPR036629">
    <property type="entry name" value="YjbJ_sf"/>
</dbReference>
<feature type="region of interest" description="Disordered" evidence="1">
    <location>
        <begin position="1"/>
        <end position="24"/>
    </location>
</feature>
<dbReference type="Proteomes" id="UP000717328">
    <property type="component" value="Unassembled WGS sequence"/>
</dbReference>
<dbReference type="OrthoDB" id="9999611at2759"/>
<proteinExistence type="predicted"/>
<gene>
    <name evidence="2" type="ORF">H0H81_012434</name>
</gene>
<dbReference type="AlphaFoldDB" id="A0A9P7FPU7"/>
<evidence type="ECO:0000256" key="1">
    <source>
        <dbReference type="SAM" id="MobiDB-lite"/>
    </source>
</evidence>
<dbReference type="EMBL" id="JABCKI010006180">
    <property type="protein sequence ID" value="KAG5635105.1"/>
    <property type="molecule type" value="Genomic_DNA"/>
</dbReference>
<comment type="caution">
    <text evidence="2">The sequence shown here is derived from an EMBL/GenBank/DDBJ whole genome shotgun (WGS) entry which is preliminary data.</text>
</comment>
<dbReference type="SUPFAM" id="SSF69047">
    <property type="entry name" value="Hypothetical protein YjbJ"/>
    <property type="match status" value="1"/>
</dbReference>
<evidence type="ECO:0000313" key="3">
    <source>
        <dbReference type="Proteomes" id="UP000717328"/>
    </source>
</evidence>
<reference evidence="2" key="1">
    <citation type="submission" date="2021-02" db="EMBL/GenBank/DDBJ databases">
        <authorList>
            <person name="Nieuwenhuis M."/>
            <person name="Van De Peppel L.J.J."/>
        </authorList>
    </citation>
    <scope>NUCLEOTIDE SEQUENCE</scope>
    <source>
        <strain evidence="2">D49</strain>
    </source>
</reference>
<dbReference type="PANTHER" id="PTHR40460:SF1">
    <property type="entry name" value="CSBD-LIKE DOMAIN-CONTAINING PROTEIN"/>
    <property type="match status" value="1"/>
</dbReference>
<feature type="compositionally biased region" description="Low complexity" evidence="1">
    <location>
        <begin position="1"/>
        <end position="16"/>
    </location>
</feature>
<protein>
    <recommendedName>
        <fullName evidence="4">CsbD-like domain-containing protein</fullName>
    </recommendedName>
</protein>
<accession>A0A9P7FPU7</accession>
<evidence type="ECO:0000313" key="2">
    <source>
        <dbReference type="EMBL" id="KAG5635105.1"/>
    </source>
</evidence>